<dbReference type="OrthoDB" id="5481335at2"/>
<dbReference type="Gene3D" id="3.40.1080.10">
    <property type="entry name" value="Glutaconate Coenzyme A-transferase"/>
    <property type="match status" value="1"/>
</dbReference>
<dbReference type="PANTHER" id="PTHR43293">
    <property type="entry name" value="ACETATE COA-TRANSFERASE YDIF"/>
    <property type="match status" value="1"/>
</dbReference>
<dbReference type="Pfam" id="PF16957">
    <property type="entry name" value="Mal_decarbox_Al"/>
    <property type="match status" value="1"/>
</dbReference>
<dbReference type="RefSeq" id="WP_079599919.1">
    <property type="nucleotide sequence ID" value="NZ_LT670817.1"/>
</dbReference>
<evidence type="ECO:0000313" key="2">
    <source>
        <dbReference type="EMBL" id="SHG17760.1"/>
    </source>
</evidence>
<dbReference type="GO" id="GO:0016740">
    <property type="term" value="F:transferase activity"/>
    <property type="evidence" value="ECO:0007669"/>
    <property type="project" value="InterPro"/>
</dbReference>
<dbReference type="PANTHER" id="PTHR43293:SF2">
    <property type="entry name" value="MALONATE DECARBOXYLASE ALPHA SUBUNIT"/>
    <property type="match status" value="1"/>
</dbReference>
<dbReference type="Proteomes" id="UP000189796">
    <property type="component" value="Chromosome I"/>
</dbReference>
<organism evidence="2 3">
    <name type="scientific">Bradyrhizobium erythrophlei</name>
    <dbReference type="NCBI Taxonomy" id="1437360"/>
    <lineage>
        <taxon>Bacteria</taxon>
        <taxon>Pseudomonadati</taxon>
        <taxon>Pseudomonadota</taxon>
        <taxon>Alphaproteobacteria</taxon>
        <taxon>Hyphomicrobiales</taxon>
        <taxon>Nitrobacteraceae</taxon>
        <taxon>Bradyrhizobium</taxon>
    </lineage>
</organism>
<evidence type="ECO:0000313" key="3">
    <source>
        <dbReference type="Proteomes" id="UP000189796"/>
    </source>
</evidence>
<evidence type="ECO:0000256" key="1">
    <source>
        <dbReference type="SAM" id="MobiDB-lite"/>
    </source>
</evidence>
<dbReference type="EMBL" id="LT670817">
    <property type="protein sequence ID" value="SHG17760.1"/>
    <property type="molecule type" value="Genomic_DNA"/>
</dbReference>
<gene>
    <name evidence="2" type="ORF">SAMN05443248_0571</name>
</gene>
<dbReference type="NCBIfam" id="TIGR01110">
    <property type="entry name" value="mdcA"/>
    <property type="match status" value="1"/>
</dbReference>
<name>A0A1M5HPA2_9BRAD</name>
<feature type="region of interest" description="Disordered" evidence="1">
    <location>
        <begin position="365"/>
        <end position="389"/>
    </location>
</feature>
<sequence>MSGTSRRGADRASRLARAAALNGTSGKVCPADRATLLLEAIIEPGDRVTIEGDNQKQADFLASALAKVDPARVHDLHMVQSVLALPDHLAVFERGIANRLDFAFAGPQSRKLAELVANGTVKIGAIHTYLELYARMLVDLTPRVALIVADKADRNGNLYTGPNTEDTPTITEAAAFRGGIVVAQVNEIVDRLPRVDVPGDWVDVVVPSPKPYLIDPLFTRDPAKIRNENVLMAMMAIAAVYEPYQVRRLNHGIGYATAAIELILPTYAAQRGLKGKIASHFVLNPHPTLIPAIEAGFVDSVYCFGSELGMERYVSNRADIFPVGADGNLRSNRALAQVAGQYACDLFIGGTLQIDAQGNSSTATKGRITGFGGAPNMGADPRGRRHDSPTWLRAGQEAGETLRGRKLVVQMVQTHQPNGAPSFVERLDAFDLAASAGFALPPVMIYGDDVTHVVTERGVANLLRCWSPLQREAALRAVAGYTEFGRRQSGEISDSLRRRGIVMFPSDLGIDVNTATRDWLAAQTIDDLVTASGGLYVPPARFHPATVPHG</sequence>
<dbReference type="InterPro" id="IPR005777">
    <property type="entry name" value="MadA"/>
</dbReference>
<accession>A0A1M5HPA2</accession>
<dbReference type="InterPro" id="IPR037171">
    <property type="entry name" value="NagB/RpiA_transferase-like"/>
</dbReference>
<dbReference type="SUPFAM" id="SSF100950">
    <property type="entry name" value="NagB/RpiA/CoA transferase-like"/>
    <property type="match status" value="2"/>
</dbReference>
<dbReference type="AlphaFoldDB" id="A0A1M5HPA2"/>
<proteinExistence type="predicted"/>
<protein>
    <submittedName>
        <fullName evidence="2">Malonate decarboxylase alpha subunit</fullName>
    </submittedName>
</protein>
<reference evidence="2 3" key="1">
    <citation type="submission" date="2016-11" db="EMBL/GenBank/DDBJ databases">
        <authorList>
            <person name="Jaros S."/>
            <person name="Januszkiewicz K."/>
            <person name="Wedrychowicz H."/>
        </authorList>
    </citation>
    <scope>NUCLEOTIDE SEQUENCE [LARGE SCALE GENOMIC DNA]</scope>
    <source>
        <strain evidence="2 3">GAS138</strain>
    </source>
</reference>